<proteinExistence type="inferred from homology"/>
<keyword evidence="10 14" id="KW-0418">Kinase</keyword>
<evidence type="ECO:0000256" key="5">
    <source>
        <dbReference type="ARBA" id="ARBA00012102"/>
    </source>
</evidence>
<dbReference type="UniPathway" id="UPA00241">
    <property type="reaction ID" value="UER00352"/>
</dbReference>
<feature type="domain" description="Phosphoribulokinase/uridine kinase" evidence="16">
    <location>
        <begin position="85"/>
        <end position="233"/>
    </location>
</feature>
<evidence type="ECO:0000256" key="11">
    <source>
        <dbReference type="ARBA" id="ARBA00022840"/>
    </source>
</evidence>
<dbReference type="AlphaFoldDB" id="A0A0R1YF42"/>
<evidence type="ECO:0000313" key="18">
    <source>
        <dbReference type="Proteomes" id="UP000051223"/>
    </source>
</evidence>
<accession>A0A0R1YF42</accession>
<protein>
    <recommendedName>
        <fullName evidence="6 14">Pantothenate kinase</fullName>
        <ecNumber evidence="5 14">2.7.1.33</ecNumber>
    </recommendedName>
    <alternativeName>
        <fullName evidence="13 14">Pantothenic acid kinase</fullName>
    </alternativeName>
</protein>
<dbReference type="GO" id="GO:0005524">
    <property type="term" value="F:ATP binding"/>
    <property type="evidence" value="ECO:0007669"/>
    <property type="project" value="UniProtKB-UniRule"/>
</dbReference>
<organism evidence="17 18">
    <name type="scientific">Lactobacillus hamsteri DSM 5661 = JCM 6256</name>
    <dbReference type="NCBI Taxonomy" id="1423754"/>
    <lineage>
        <taxon>Bacteria</taxon>
        <taxon>Bacillati</taxon>
        <taxon>Bacillota</taxon>
        <taxon>Bacilli</taxon>
        <taxon>Lactobacillales</taxon>
        <taxon>Lactobacillaceae</taxon>
        <taxon>Lactobacillus</taxon>
    </lineage>
</organism>
<evidence type="ECO:0000256" key="8">
    <source>
        <dbReference type="ARBA" id="ARBA00022679"/>
    </source>
</evidence>
<comment type="pathway">
    <text evidence="3 14 15">Cofactor biosynthesis; coenzyme A biosynthesis; CoA from (R)-pantothenate: step 1/5.</text>
</comment>
<dbReference type="GO" id="GO:0005737">
    <property type="term" value="C:cytoplasm"/>
    <property type="evidence" value="ECO:0007669"/>
    <property type="project" value="UniProtKB-SubCell"/>
</dbReference>
<dbReference type="eggNOG" id="COG1072">
    <property type="taxonomic scope" value="Bacteria"/>
</dbReference>
<evidence type="ECO:0000313" key="17">
    <source>
        <dbReference type="EMBL" id="KRM40847.1"/>
    </source>
</evidence>
<comment type="catalytic activity">
    <reaction evidence="1 14 15">
        <text>(R)-pantothenate + ATP = (R)-4'-phosphopantothenate + ADP + H(+)</text>
        <dbReference type="Rhea" id="RHEA:16373"/>
        <dbReference type="ChEBI" id="CHEBI:10986"/>
        <dbReference type="ChEBI" id="CHEBI:15378"/>
        <dbReference type="ChEBI" id="CHEBI:29032"/>
        <dbReference type="ChEBI" id="CHEBI:30616"/>
        <dbReference type="ChEBI" id="CHEBI:456216"/>
        <dbReference type="EC" id="2.7.1.33"/>
    </reaction>
</comment>
<dbReference type="Gene3D" id="3.40.50.300">
    <property type="entry name" value="P-loop containing nucleotide triphosphate hydrolases"/>
    <property type="match status" value="1"/>
</dbReference>
<keyword evidence="11 14" id="KW-0067">ATP-binding</keyword>
<evidence type="ECO:0000256" key="3">
    <source>
        <dbReference type="ARBA" id="ARBA00005225"/>
    </source>
</evidence>
<name>A0A0R1YF42_9LACO</name>
<dbReference type="HAMAP" id="MF_00215">
    <property type="entry name" value="Pantothen_kinase_1"/>
    <property type="match status" value="1"/>
</dbReference>
<keyword evidence="8 14" id="KW-0808">Transferase</keyword>
<dbReference type="PIRSF" id="PIRSF000545">
    <property type="entry name" value="Pantothenate_kin"/>
    <property type="match status" value="1"/>
</dbReference>
<keyword evidence="7 14" id="KW-0963">Cytoplasm</keyword>
<dbReference type="PATRIC" id="fig|1423754.3.peg.43"/>
<dbReference type="GO" id="GO:0004594">
    <property type="term" value="F:pantothenate kinase activity"/>
    <property type="evidence" value="ECO:0007669"/>
    <property type="project" value="UniProtKB-UniRule"/>
</dbReference>
<dbReference type="EMBL" id="AZGI01000006">
    <property type="protein sequence ID" value="KRM40847.1"/>
    <property type="molecule type" value="Genomic_DNA"/>
</dbReference>
<dbReference type="PANTHER" id="PTHR10285">
    <property type="entry name" value="URIDINE KINASE"/>
    <property type="match status" value="1"/>
</dbReference>
<evidence type="ECO:0000256" key="7">
    <source>
        <dbReference type="ARBA" id="ARBA00022490"/>
    </source>
</evidence>
<dbReference type="InterPro" id="IPR027417">
    <property type="entry name" value="P-loop_NTPase"/>
</dbReference>
<evidence type="ECO:0000256" key="1">
    <source>
        <dbReference type="ARBA" id="ARBA00001206"/>
    </source>
</evidence>
<feature type="binding site" evidence="14">
    <location>
        <begin position="90"/>
        <end position="97"/>
    </location>
    <ligand>
        <name>ATP</name>
        <dbReference type="ChEBI" id="CHEBI:30616"/>
    </ligand>
</feature>
<evidence type="ECO:0000256" key="12">
    <source>
        <dbReference type="ARBA" id="ARBA00022993"/>
    </source>
</evidence>
<dbReference type="SUPFAM" id="SSF52540">
    <property type="entry name" value="P-loop containing nucleoside triphosphate hydrolases"/>
    <property type="match status" value="1"/>
</dbReference>
<evidence type="ECO:0000256" key="6">
    <source>
        <dbReference type="ARBA" id="ARBA00015080"/>
    </source>
</evidence>
<evidence type="ECO:0000259" key="16">
    <source>
        <dbReference type="Pfam" id="PF00485"/>
    </source>
</evidence>
<dbReference type="NCBIfam" id="TIGR00554">
    <property type="entry name" value="panK_bact"/>
    <property type="match status" value="1"/>
</dbReference>
<keyword evidence="18" id="KW-1185">Reference proteome</keyword>
<evidence type="ECO:0000256" key="2">
    <source>
        <dbReference type="ARBA" id="ARBA00004496"/>
    </source>
</evidence>
<dbReference type="GO" id="GO:0015937">
    <property type="term" value="P:coenzyme A biosynthetic process"/>
    <property type="evidence" value="ECO:0007669"/>
    <property type="project" value="UniProtKB-UniRule"/>
</dbReference>
<dbReference type="InterPro" id="IPR004566">
    <property type="entry name" value="PanK"/>
</dbReference>
<evidence type="ECO:0000256" key="14">
    <source>
        <dbReference type="HAMAP-Rule" id="MF_00215"/>
    </source>
</evidence>
<evidence type="ECO:0000256" key="10">
    <source>
        <dbReference type="ARBA" id="ARBA00022777"/>
    </source>
</evidence>
<gene>
    <name evidence="14" type="primary">coaA</name>
    <name evidence="17" type="ORF">FC39_GL000043</name>
</gene>
<evidence type="ECO:0000256" key="9">
    <source>
        <dbReference type="ARBA" id="ARBA00022741"/>
    </source>
</evidence>
<comment type="similarity">
    <text evidence="4 14 15">Belongs to the prokaryotic pantothenate kinase family.</text>
</comment>
<comment type="subcellular location">
    <subcellularLocation>
        <location evidence="2 14 15">Cytoplasm</location>
    </subcellularLocation>
</comment>
<sequence length="307" mass="35448">MKMKNYISFDRNEWANLTPHNEKVEITKEELAKVKSLGDVIDLADVHEIYTSLISYLHLMFESKRHVQNSAMDFLHKKVPASPFIIGISGSVAVGKSTTARLLQLLLSRTYPELKIHLMTTDGFLYSNAELKRKNIFSRKGFPESYNMQMLSDFLADVLSGKEDIVYPLYSQALSDIVPGEYGHVKRPDILIMEGINTLQLPQSGQIVTSDFFDFSIYIDADEDMIESWYMQRFRKLLDLNKNNPDNFYYEMANGPRTAALGLAEETWQMVNLVNLREYIAPTKKRADLILHKTHDHLIDRIDLRQF</sequence>
<comment type="caution">
    <text evidence="17">The sequence shown here is derived from an EMBL/GenBank/DDBJ whole genome shotgun (WGS) entry which is preliminary data.</text>
</comment>
<evidence type="ECO:0000256" key="4">
    <source>
        <dbReference type="ARBA" id="ARBA00006087"/>
    </source>
</evidence>
<dbReference type="Pfam" id="PF00485">
    <property type="entry name" value="PRK"/>
    <property type="match status" value="1"/>
</dbReference>
<dbReference type="InterPro" id="IPR006083">
    <property type="entry name" value="PRK/URK"/>
</dbReference>
<dbReference type="Proteomes" id="UP000051223">
    <property type="component" value="Unassembled WGS sequence"/>
</dbReference>
<dbReference type="STRING" id="1423754.FC39_GL000043"/>
<dbReference type="CDD" id="cd02025">
    <property type="entry name" value="PanK"/>
    <property type="match status" value="1"/>
</dbReference>
<keyword evidence="9 14" id="KW-0547">Nucleotide-binding</keyword>
<keyword evidence="12 14" id="KW-0173">Coenzyme A biosynthesis</keyword>
<dbReference type="EC" id="2.7.1.33" evidence="5 14"/>
<reference evidence="17 18" key="1">
    <citation type="journal article" date="2015" name="Genome Announc.">
        <title>Expanding the biotechnology potential of lactobacilli through comparative genomics of 213 strains and associated genera.</title>
        <authorList>
            <person name="Sun Z."/>
            <person name="Harris H.M."/>
            <person name="McCann A."/>
            <person name="Guo C."/>
            <person name="Argimon S."/>
            <person name="Zhang W."/>
            <person name="Yang X."/>
            <person name="Jeffery I.B."/>
            <person name="Cooney J.C."/>
            <person name="Kagawa T.F."/>
            <person name="Liu W."/>
            <person name="Song Y."/>
            <person name="Salvetti E."/>
            <person name="Wrobel A."/>
            <person name="Rasinkangas P."/>
            <person name="Parkhill J."/>
            <person name="Rea M.C."/>
            <person name="O'Sullivan O."/>
            <person name="Ritari J."/>
            <person name="Douillard F.P."/>
            <person name="Paul Ross R."/>
            <person name="Yang R."/>
            <person name="Briner A.E."/>
            <person name="Felis G.E."/>
            <person name="de Vos W.M."/>
            <person name="Barrangou R."/>
            <person name="Klaenhammer T.R."/>
            <person name="Caufield P.W."/>
            <person name="Cui Y."/>
            <person name="Zhang H."/>
            <person name="O'Toole P.W."/>
        </authorList>
    </citation>
    <scope>NUCLEOTIDE SEQUENCE [LARGE SCALE GENOMIC DNA]</scope>
    <source>
        <strain evidence="17 18">DSM 5661</strain>
    </source>
</reference>
<evidence type="ECO:0000256" key="15">
    <source>
        <dbReference type="RuleBase" id="RU003530"/>
    </source>
</evidence>
<evidence type="ECO:0000256" key="13">
    <source>
        <dbReference type="ARBA" id="ARBA00032866"/>
    </source>
</evidence>